<name>A0A9P4LMW3_9PLEO</name>
<keyword evidence="8" id="KW-1185">Reference proteome</keyword>
<comment type="similarity">
    <text evidence="1">Belongs to the oxygen-dependent FAD-linked oxidoreductase family.</text>
</comment>
<accession>A0A9P4LMW3</accession>
<organism evidence="7 8">
    <name type="scientific">Setomelanomma holmii</name>
    <dbReference type="NCBI Taxonomy" id="210430"/>
    <lineage>
        <taxon>Eukaryota</taxon>
        <taxon>Fungi</taxon>
        <taxon>Dikarya</taxon>
        <taxon>Ascomycota</taxon>
        <taxon>Pezizomycotina</taxon>
        <taxon>Dothideomycetes</taxon>
        <taxon>Pleosporomycetidae</taxon>
        <taxon>Pleosporales</taxon>
        <taxon>Pleosporineae</taxon>
        <taxon>Phaeosphaeriaceae</taxon>
        <taxon>Setomelanomma</taxon>
    </lineage>
</organism>
<dbReference type="PROSITE" id="PS51257">
    <property type="entry name" value="PROKAR_LIPOPROTEIN"/>
    <property type="match status" value="1"/>
</dbReference>
<dbReference type="SUPFAM" id="SSF56176">
    <property type="entry name" value="FAD-binding/transporter-associated domain-like"/>
    <property type="match status" value="1"/>
</dbReference>
<evidence type="ECO:0000313" key="7">
    <source>
        <dbReference type="EMBL" id="KAF2033166.1"/>
    </source>
</evidence>
<dbReference type="PANTHER" id="PTHR42973:SF13">
    <property type="entry name" value="FAD-BINDING PCMH-TYPE DOMAIN-CONTAINING PROTEIN"/>
    <property type="match status" value="1"/>
</dbReference>
<dbReference type="InterPro" id="IPR006094">
    <property type="entry name" value="Oxid_FAD_bind_N"/>
</dbReference>
<gene>
    <name evidence="7" type="ORF">EK21DRAFT_98465</name>
</gene>
<feature type="chain" id="PRO_5040330132" evidence="5">
    <location>
        <begin position="22"/>
        <end position="461"/>
    </location>
</feature>
<comment type="caution">
    <text evidence="7">The sequence shown here is derived from an EMBL/GenBank/DDBJ whole genome shotgun (WGS) entry which is preliminary data.</text>
</comment>
<dbReference type="GO" id="GO:0016491">
    <property type="term" value="F:oxidoreductase activity"/>
    <property type="evidence" value="ECO:0007669"/>
    <property type="project" value="UniProtKB-KW"/>
</dbReference>
<dbReference type="AlphaFoldDB" id="A0A9P4LMW3"/>
<dbReference type="InterPro" id="IPR036318">
    <property type="entry name" value="FAD-bd_PCMH-like_sf"/>
</dbReference>
<dbReference type="Gene3D" id="3.30.465.10">
    <property type="match status" value="1"/>
</dbReference>
<dbReference type="EMBL" id="ML978168">
    <property type="protein sequence ID" value="KAF2033166.1"/>
    <property type="molecule type" value="Genomic_DNA"/>
</dbReference>
<keyword evidence="5" id="KW-0732">Signal</keyword>
<evidence type="ECO:0000313" key="8">
    <source>
        <dbReference type="Proteomes" id="UP000799777"/>
    </source>
</evidence>
<keyword evidence="4" id="KW-0560">Oxidoreductase</keyword>
<evidence type="ECO:0000256" key="5">
    <source>
        <dbReference type="SAM" id="SignalP"/>
    </source>
</evidence>
<dbReference type="InterPro" id="IPR016169">
    <property type="entry name" value="FAD-bd_PCMH_sub2"/>
</dbReference>
<dbReference type="OrthoDB" id="2151789at2759"/>
<keyword evidence="3" id="KW-0274">FAD</keyword>
<dbReference type="PANTHER" id="PTHR42973">
    <property type="entry name" value="BINDING OXIDOREDUCTASE, PUTATIVE (AFU_ORTHOLOGUE AFUA_1G17690)-RELATED"/>
    <property type="match status" value="1"/>
</dbReference>
<feature type="signal peptide" evidence="5">
    <location>
        <begin position="1"/>
        <end position="21"/>
    </location>
</feature>
<feature type="domain" description="FAD-binding PCMH-type" evidence="6">
    <location>
        <begin position="35"/>
        <end position="203"/>
    </location>
</feature>
<evidence type="ECO:0000259" key="6">
    <source>
        <dbReference type="PROSITE" id="PS51387"/>
    </source>
</evidence>
<evidence type="ECO:0000256" key="4">
    <source>
        <dbReference type="ARBA" id="ARBA00023002"/>
    </source>
</evidence>
<evidence type="ECO:0000256" key="3">
    <source>
        <dbReference type="ARBA" id="ARBA00022827"/>
    </source>
</evidence>
<sequence length="461" mass="50351">MERPIQRTFFSIFLLAQLVAAAPTQATTQACTDITNALPGKVLSPGLLALEYYLEQIPIVNFATRSGGHDPNVGHATVEDGILTTMTDMVGLTYDAMKRVAYVKPGGEWNDVIGDLEPSSVTITGGRLGLVGVGGYLLQGGVSFLTAQEGLAADNIVGWKTVMANGSIVNLDATTNPYLAQAMRRSGSQFGIVTKYTVRVHEIGDVWGHFCIYEDSQCDALYAALHNFVGNGARDPKAAIIFSDLVAVEGLETRLLYYFYDGPTRPTAGLFADFFNIPGLICAPKTQKYSELLKSNGEPARFLNSRVSFRMYSEIRTKLAHITAPFLTLLRPTSQFSIDFQPLPSIIGKISESKGGNAMGLSSSYPDRIVLEIQGSWALASDDAVVYSLSKQLTDWLDEQVPKRLDEAGMSRDMYLPLFMNDAAGDQPVTKSYKDHEKFKALQRQVDPDGLFSTRAGGFKY</sequence>
<evidence type="ECO:0000256" key="2">
    <source>
        <dbReference type="ARBA" id="ARBA00022630"/>
    </source>
</evidence>
<dbReference type="GO" id="GO:0071949">
    <property type="term" value="F:FAD binding"/>
    <property type="evidence" value="ECO:0007669"/>
    <property type="project" value="InterPro"/>
</dbReference>
<dbReference type="InterPro" id="IPR016166">
    <property type="entry name" value="FAD-bd_PCMH"/>
</dbReference>
<evidence type="ECO:0000256" key="1">
    <source>
        <dbReference type="ARBA" id="ARBA00005466"/>
    </source>
</evidence>
<keyword evidence="2" id="KW-0285">Flavoprotein</keyword>
<dbReference type="InterPro" id="IPR050416">
    <property type="entry name" value="FAD-linked_Oxidoreductase"/>
</dbReference>
<reference evidence="7" key="1">
    <citation type="journal article" date="2020" name="Stud. Mycol.">
        <title>101 Dothideomycetes genomes: a test case for predicting lifestyles and emergence of pathogens.</title>
        <authorList>
            <person name="Haridas S."/>
            <person name="Albert R."/>
            <person name="Binder M."/>
            <person name="Bloem J."/>
            <person name="Labutti K."/>
            <person name="Salamov A."/>
            <person name="Andreopoulos B."/>
            <person name="Baker S."/>
            <person name="Barry K."/>
            <person name="Bills G."/>
            <person name="Bluhm B."/>
            <person name="Cannon C."/>
            <person name="Castanera R."/>
            <person name="Culley D."/>
            <person name="Daum C."/>
            <person name="Ezra D."/>
            <person name="Gonzalez J."/>
            <person name="Henrissat B."/>
            <person name="Kuo A."/>
            <person name="Liang C."/>
            <person name="Lipzen A."/>
            <person name="Lutzoni F."/>
            <person name="Magnuson J."/>
            <person name="Mondo S."/>
            <person name="Nolan M."/>
            <person name="Ohm R."/>
            <person name="Pangilinan J."/>
            <person name="Park H.-J."/>
            <person name="Ramirez L."/>
            <person name="Alfaro M."/>
            <person name="Sun H."/>
            <person name="Tritt A."/>
            <person name="Yoshinaga Y."/>
            <person name="Zwiers L.-H."/>
            <person name="Turgeon B."/>
            <person name="Goodwin S."/>
            <person name="Spatafora J."/>
            <person name="Crous P."/>
            <person name="Grigoriev I."/>
        </authorList>
    </citation>
    <scope>NUCLEOTIDE SEQUENCE</scope>
    <source>
        <strain evidence="7">CBS 110217</strain>
    </source>
</reference>
<dbReference type="Proteomes" id="UP000799777">
    <property type="component" value="Unassembled WGS sequence"/>
</dbReference>
<dbReference type="PROSITE" id="PS51387">
    <property type="entry name" value="FAD_PCMH"/>
    <property type="match status" value="1"/>
</dbReference>
<proteinExistence type="inferred from homology"/>
<dbReference type="Pfam" id="PF01565">
    <property type="entry name" value="FAD_binding_4"/>
    <property type="match status" value="1"/>
</dbReference>
<protein>
    <submittedName>
        <fullName evidence="7">FAD-binding domain-containing protein</fullName>
    </submittedName>
</protein>